<organism evidence="1 2">
    <name type="scientific">Lupinus albus</name>
    <name type="common">White lupine</name>
    <name type="synonym">Lupinus termis</name>
    <dbReference type="NCBI Taxonomy" id="3870"/>
    <lineage>
        <taxon>Eukaryota</taxon>
        <taxon>Viridiplantae</taxon>
        <taxon>Streptophyta</taxon>
        <taxon>Embryophyta</taxon>
        <taxon>Tracheophyta</taxon>
        <taxon>Spermatophyta</taxon>
        <taxon>Magnoliopsida</taxon>
        <taxon>eudicotyledons</taxon>
        <taxon>Gunneridae</taxon>
        <taxon>Pentapetalae</taxon>
        <taxon>rosids</taxon>
        <taxon>fabids</taxon>
        <taxon>Fabales</taxon>
        <taxon>Fabaceae</taxon>
        <taxon>Papilionoideae</taxon>
        <taxon>50 kb inversion clade</taxon>
        <taxon>genistoids sensu lato</taxon>
        <taxon>core genistoids</taxon>
        <taxon>Genisteae</taxon>
        <taxon>Lupinus</taxon>
    </lineage>
</organism>
<dbReference type="AlphaFoldDB" id="A0A6A4QLK8"/>
<protein>
    <submittedName>
        <fullName evidence="1">Putative RNA-directed DNA polymerase</fullName>
    </submittedName>
</protein>
<dbReference type="Proteomes" id="UP000447434">
    <property type="component" value="Chromosome 5"/>
</dbReference>
<reference evidence="2" key="1">
    <citation type="journal article" date="2020" name="Nat. Commun.">
        <title>Genome sequence of the cluster root forming white lupin.</title>
        <authorList>
            <person name="Hufnagel B."/>
            <person name="Marques A."/>
            <person name="Soriano A."/>
            <person name="Marques L."/>
            <person name="Divol F."/>
            <person name="Doumas P."/>
            <person name="Sallet E."/>
            <person name="Mancinotti D."/>
            <person name="Carrere S."/>
            <person name="Marande W."/>
            <person name="Arribat S."/>
            <person name="Keller J."/>
            <person name="Huneau C."/>
            <person name="Blein T."/>
            <person name="Aime D."/>
            <person name="Laguerre M."/>
            <person name="Taylor J."/>
            <person name="Schubert V."/>
            <person name="Nelson M."/>
            <person name="Geu-Flores F."/>
            <person name="Crespi M."/>
            <person name="Gallardo-Guerrero K."/>
            <person name="Delaux P.-M."/>
            <person name="Salse J."/>
            <person name="Berges H."/>
            <person name="Guyot R."/>
            <person name="Gouzy J."/>
            <person name="Peret B."/>
        </authorList>
    </citation>
    <scope>NUCLEOTIDE SEQUENCE [LARGE SCALE GENOMIC DNA]</scope>
    <source>
        <strain evidence="2">cv. Amiga</strain>
    </source>
</reference>
<keyword evidence="1" id="KW-0548">Nucleotidyltransferase</keyword>
<dbReference type="SUPFAM" id="SSF56672">
    <property type="entry name" value="DNA/RNA polymerases"/>
    <property type="match status" value="1"/>
</dbReference>
<evidence type="ECO:0000313" key="1">
    <source>
        <dbReference type="EMBL" id="KAE9614419.1"/>
    </source>
</evidence>
<dbReference type="PANTHER" id="PTHR11439:SF467">
    <property type="entry name" value="INTEGRASE CATALYTIC DOMAIN-CONTAINING PROTEIN"/>
    <property type="match status" value="1"/>
</dbReference>
<accession>A0A6A4QLK8</accession>
<gene>
    <name evidence="1" type="ORF">Lalb_Chr05g0227861</name>
</gene>
<sequence length="198" mass="22511">MSQPLQQHWSAVKRILIYLQGSSSFGLHVKPAASSIPLSIMACCDADWASDPDDKKFVSGACVFIDPNIVTWWSKKQQTISKSSTEAEYRSLALATHEVIWIESLFSELKFECQTPLILCDNLNTVAMAHNLVLHNRTKHIELDLFFVRDRFQSKALQVKYIPFEHQTTDVLTKPLSASIFTLMRKCLRVIDGLSLIR</sequence>
<keyword evidence="1" id="KW-0695">RNA-directed DNA polymerase</keyword>
<dbReference type="GO" id="GO:0003964">
    <property type="term" value="F:RNA-directed DNA polymerase activity"/>
    <property type="evidence" value="ECO:0007669"/>
    <property type="project" value="UniProtKB-KW"/>
</dbReference>
<name>A0A6A4QLK8_LUPAL</name>
<dbReference type="InterPro" id="IPR043502">
    <property type="entry name" value="DNA/RNA_pol_sf"/>
</dbReference>
<keyword evidence="2" id="KW-1185">Reference proteome</keyword>
<evidence type="ECO:0000313" key="2">
    <source>
        <dbReference type="Proteomes" id="UP000447434"/>
    </source>
</evidence>
<dbReference type="PANTHER" id="PTHR11439">
    <property type="entry name" value="GAG-POL-RELATED RETROTRANSPOSON"/>
    <property type="match status" value="1"/>
</dbReference>
<proteinExistence type="predicted"/>
<dbReference type="OrthoDB" id="1931513at2759"/>
<dbReference type="EMBL" id="WOCE01000005">
    <property type="protein sequence ID" value="KAE9614419.1"/>
    <property type="molecule type" value="Genomic_DNA"/>
</dbReference>
<dbReference type="CDD" id="cd09272">
    <property type="entry name" value="RNase_HI_RT_Ty1"/>
    <property type="match status" value="1"/>
</dbReference>
<comment type="caution">
    <text evidence="1">The sequence shown here is derived from an EMBL/GenBank/DDBJ whole genome shotgun (WGS) entry which is preliminary data.</text>
</comment>
<keyword evidence="1" id="KW-0808">Transferase</keyword>